<sequence length="232" mass="25761">MHFRGHLGSDAPDPALEIIEQVKRMPVPVLGLVPQRHLEDWDAFGIASSGHDGELYSCAVSISYTLWRNPHNIDDPRNLAELDDALRVELGEDVPWDRPAWLLERVRRMRYPLLWEAVTTHWNAEPSAHDAAPAQLAAHVNHILMNGFRATRVRGAGGDGGPGELDSPVDERHAEHGVTLLVNGYERSGIRIDTDPDVYGVGVALDDASCVTAVVPRDELRFIDLAFATRRF</sequence>
<protein>
    <submittedName>
        <fullName evidence="1">Uncharacterized protein</fullName>
    </submittedName>
</protein>
<accession>A0ABP8AZM0</accession>
<dbReference type="Proteomes" id="UP001500213">
    <property type="component" value="Unassembled WGS sequence"/>
</dbReference>
<evidence type="ECO:0000313" key="2">
    <source>
        <dbReference type="Proteomes" id="UP001500213"/>
    </source>
</evidence>
<dbReference type="EMBL" id="BAABBX010000016">
    <property type="protein sequence ID" value="GAA4193927.1"/>
    <property type="molecule type" value="Genomic_DNA"/>
</dbReference>
<gene>
    <name evidence="1" type="ORF">GCM10022288_28490</name>
</gene>
<reference evidence="2" key="1">
    <citation type="journal article" date="2019" name="Int. J. Syst. Evol. Microbiol.">
        <title>The Global Catalogue of Microorganisms (GCM) 10K type strain sequencing project: providing services to taxonomists for standard genome sequencing and annotation.</title>
        <authorList>
            <consortium name="The Broad Institute Genomics Platform"/>
            <consortium name="The Broad Institute Genome Sequencing Center for Infectious Disease"/>
            <person name="Wu L."/>
            <person name="Ma J."/>
        </authorList>
    </citation>
    <scope>NUCLEOTIDE SEQUENCE [LARGE SCALE GENOMIC DNA]</scope>
    <source>
        <strain evidence="2">JCM 17593</strain>
    </source>
</reference>
<dbReference type="RefSeq" id="WP_344778028.1">
    <property type="nucleotide sequence ID" value="NZ_BAABBX010000016.1"/>
</dbReference>
<keyword evidence="2" id="KW-1185">Reference proteome</keyword>
<name>A0ABP8AZM0_9MICO</name>
<comment type="caution">
    <text evidence="1">The sequence shown here is derived from an EMBL/GenBank/DDBJ whole genome shotgun (WGS) entry which is preliminary data.</text>
</comment>
<evidence type="ECO:0000313" key="1">
    <source>
        <dbReference type="EMBL" id="GAA4193927.1"/>
    </source>
</evidence>
<proteinExistence type="predicted"/>
<organism evidence="1 2">
    <name type="scientific">Gryllotalpicola kribbensis</name>
    <dbReference type="NCBI Taxonomy" id="993084"/>
    <lineage>
        <taxon>Bacteria</taxon>
        <taxon>Bacillati</taxon>
        <taxon>Actinomycetota</taxon>
        <taxon>Actinomycetes</taxon>
        <taxon>Micrococcales</taxon>
        <taxon>Microbacteriaceae</taxon>
        <taxon>Gryllotalpicola</taxon>
    </lineage>
</organism>